<feature type="domain" description="EAL" evidence="1">
    <location>
        <begin position="31"/>
        <end position="282"/>
    </location>
</feature>
<keyword evidence="3" id="KW-1185">Reference proteome</keyword>
<dbReference type="EMBL" id="JBBWYZ010000016">
    <property type="protein sequence ID" value="MEK9513668.1"/>
    <property type="molecule type" value="Genomic_DNA"/>
</dbReference>
<dbReference type="PANTHER" id="PTHR33121">
    <property type="entry name" value="CYCLIC DI-GMP PHOSPHODIESTERASE PDEF"/>
    <property type="match status" value="1"/>
</dbReference>
<dbReference type="InterPro" id="IPR035919">
    <property type="entry name" value="EAL_sf"/>
</dbReference>
<reference evidence="2 3" key="1">
    <citation type="journal article" date="2024" name="Front. Microbiol.">
        <title>Transcriptomic insights into the dominance of two phototrophs throughout the water column of a tropical hypersaline-alkaline crater lake (Dziani Dzaha, Mayotte).</title>
        <authorList>
            <person name="Duperron S."/>
            <person name="Halary S."/>
            <person name="Bouly J.-P."/>
            <person name="Roussel T."/>
            <person name="Hugoni M."/>
            <person name="Bruto M."/>
            <person name="Oger P."/>
            <person name="Duval C."/>
            <person name="Woo A."/>
            <person name="Jezequiel D."/>
            <person name="Ader M."/>
            <person name="Leboulanger C."/>
            <person name="Agogue H."/>
            <person name="Grossi V."/>
            <person name="Trousselier M."/>
            <person name="Bernard C."/>
        </authorList>
    </citation>
    <scope>NUCLEOTIDE SEQUENCE [LARGE SCALE GENOMIC DNA]</scope>
    <source>
        <strain evidence="2 3">PMC 851.14</strain>
    </source>
</reference>
<dbReference type="Gene3D" id="3.20.20.450">
    <property type="entry name" value="EAL domain"/>
    <property type="match status" value="1"/>
</dbReference>
<name>A0ABU9EP00_LIMFS</name>
<organism evidence="2 3">
    <name type="scientific">Limnospira fusiformis PMC 851.14</name>
    <dbReference type="NCBI Taxonomy" id="2219512"/>
    <lineage>
        <taxon>Bacteria</taxon>
        <taxon>Bacillati</taxon>
        <taxon>Cyanobacteriota</taxon>
        <taxon>Cyanophyceae</taxon>
        <taxon>Oscillatoriophycideae</taxon>
        <taxon>Oscillatoriales</taxon>
        <taxon>Sirenicapillariaceae</taxon>
        <taxon>Limnospira</taxon>
    </lineage>
</organism>
<dbReference type="PANTHER" id="PTHR33121:SF23">
    <property type="entry name" value="CYCLIC DI-GMP PHOSPHODIESTERASE PDEB"/>
    <property type="match status" value="1"/>
</dbReference>
<dbReference type="InterPro" id="IPR001633">
    <property type="entry name" value="EAL_dom"/>
</dbReference>
<dbReference type="SUPFAM" id="SSF141868">
    <property type="entry name" value="EAL domain-like"/>
    <property type="match status" value="1"/>
</dbReference>
<comment type="caution">
    <text evidence="2">The sequence shown here is derived from an EMBL/GenBank/DDBJ whole genome shotgun (WGS) entry which is preliminary data.</text>
</comment>
<dbReference type="Pfam" id="PF00563">
    <property type="entry name" value="EAL"/>
    <property type="match status" value="1"/>
</dbReference>
<dbReference type="Proteomes" id="UP001387447">
    <property type="component" value="Unassembled WGS sequence"/>
</dbReference>
<gene>
    <name evidence="2" type="ORF">AAEJ74_18860</name>
</gene>
<sequence>MRRSATLKNGLSGQSKVICLPGGDLDGCGDRIHQINRLKKTRSAQRFGLYTQEAISLNSGESKRYCEILIRFIDEPEQVVPASWLVPIITQGYGLAEKIDRWVIETVLDLLSETSPENREKYRFAINISSRTLYDYRQWRKLEREILKRDLTPDLFCWEIAESTILANPQKAADAIANLQIQGYYVTVDQVGGRYSSLDYLNYVTVDYLKIADDLVKDIAQDLGDRSIVQIIQLVAQSLAIETIANGVETSPAFETLRDLEIDYAQGYYLTQPHPLAAKFLG</sequence>
<dbReference type="SMART" id="SM00052">
    <property type="entry name" value="EAL"/>
    <property type="match status" value="1"/>
</dbReference>
<protein>
    <submittedName>
        <fullName evidence="2">EAL domain-containing protein</fullName>
    </submittedName>
</protein>
<dbReference type="PROSITE" id="PS50883">
    <property type="entry name" value="EAL"/>
    <property type="match status" value="1"/>
</dbReference>
<evidence type="ECO:0000259" key="1">
    <source>
        <dbReference type="PROSITE" id="PS50883"/>
    </source>
</evidence>
<evidence type="ECO:0000313" key="2">
    <source>
        <dbReference type="EMBL" id="MEK9513668.1"/>
    </source>
</evidence>
<proteinExistence type="predicted"/>
<accession>A0ABU9EP00</accession>
<dbReference type="CDD" id="cd01948">
    <property type="entry name" value="EAL"/>
    <property type="match status" value="1"/>
</dbReference>
<dbReference type="RefSeq" id="WP_006623734.1">
    <property type="nucleotide sequence ID" value="NZ_JBBWYZ010000016.1"/>
</dbReference>
<evidence type="ECO:0000313" key="3">
    <source>
        <dbReference type="Proteomes" id="UP001387447"/>
    </source>
</evidence>
<dbReference type="InterPro" id="IPR050706">
    <property type="entry name" value="Cyclic-di-GMP_PDE-like"/>
</dbReference>